<name>A0A1E8PPQ5_9BURK</name>
<sequence length="117" mass="13616">MIDPTNTNRDLYANKGYVDGMREMRLKRQGSRTDIQRKGSNDKAISEAQERRNKRVAKTQARVEHIFAGLAQMGAKVLRSVALPRATLYLNWKVSTYNLQRLCHLMKPIRMQSRMEH</sequence>
<evidence type="ECO:0008006" key="4">
    <source>
        <dbReference type="Google" id="ProtNLM"/>
    </source>
</evidence>
<feature type="region of interest" description="Disordered" evidence="1">
    <location>
        <begin position="28"/>
        <end position="57"/>
    </location>
</feature>
<organism evidence="2 3">
    <name type="scientific">Janthinobacterium lividum</name>
    <dbReference type="NCBI Taxonomy" id="29581"/>
    <lineage>
        <taxon>Bacteria</taxon>
        <taxon>Pseudomonadati</taxon>
        <taxon>Pseudomonadota</taxon>
        <taxon>Betaproteobacteria</taxon>
        <taxon>Burkholderiales</taxon>
        <taxon>Oxalobacteraceae</taxon>
        <taxon>Janthinobacterium</taxon>
    </lineage>
</organism>
<accession>A0A1E8PPQ5</accession>
<evidence type="ECO:0000313" key="2">
    <source>
        <dbReference type="EMBL" id="OFJ47609.1"/>
    </source>
</evidence>
<proteinExistence type="predicted"/>
<evidence type="ECO:0000313" key="3">
    <source>
        <dbReference type="Proteomes" id="UP000092634"/>
    </source>
</evidence>
<gene>
    <name evidence="2" type="ORF">BA896_023000</name>
</gene>
<comment type="caution">
    <text evidence="2">The sequence shown here is derived from an EMBL/GenBank/DDBJ whole genome shotgun (WGS) entry which is preliminary data.</text>
</comment>
<dbReference type="AlphaFoldDB" id="A0A1E8PPQ5"/>
<feature type="compositionally biased region" description="Basic and acidic residues" evidence="1">
    <location>
        <begin position="34"/>
        <end position="51"/>
    </location>
</feature>
<evidence type="ECO:0000256" key="1">
    <source>
        <dbReference type="SAM" id="MobiDB-lite"/>
    </source>
</evidence>
<dbReference type="EMBL" id="MAQB02000002">
    <property type="protein sequence ID" value="OFJ47609.1"/>
    <property type="molecule type" value="Genomic_DNA"/>
</dbReference>
<reference evidence="2 3" key="1">
    <citation type="submission" date="2016-10" db="EMBL/GenBank/DDBJ databases">
        <title>Updated version of Genome Assembly of Janthinobacterium lividum ERGS5:01.</title>
        <authorList>
            <person name="Kumar R."/>
            <person name="Acharya V."/>
            <person name="Singh D."/>
        </authorList>
    </citation>
    <scope>NUCLEOTIDE SEQUENCE [LARGE SCALE GENOMIC DNA]</scope>
    <source>
        <strain evidence="2 3">ERGS5:01</strain>
    </source>
</reference>
<dbReference type="Proteomes" id="UP000092634">
    <property type="component" value="Unassembled WGS sequence"/>
</dbReference>
<protein>
    <recommendedName>
        <fullName evidence="4">Transposase DDE domain-containing protein</fullName>
    </recommendedName>
</protein>